<feature type="region of interest" description="Disordered" evidence="1">
    <location>
        <begin position="226"/>
        <end position="270"/>
    </location>
</feature>
<proteinExistence type="predicted"/>
<evidence type="ECO:0000313" key="2">
    <source>
        <dbReference type="EMBL" id="KAK7290758.1"/>
    </source>
</evidence>
<organism evidence="2 3">
    <name type="scientific">Crotalaria pallida</name>
    <name type="common">Smooth rattlebox</name>
    <name type="synonym">Crotalaria striata</name>
    <dbReference type="NCBI Taxonomy" id="3830"/>
    <lineage>
        <taxon>Eukaryota</taxon>
        <taxon>Viridiplantae</taxon>
        <taxon>Streptophyta</taxon>
        <taxon>Embryophyta</taxon>
        <taxon>Tracheophyta</taxon>
        <taxon>Spermatophyta</taxon>
        <taxon>Magnoliopsida</taxon>
        <taxon>eudicotyledons</taxon>
        <taxon>Gunneridae</taxon>
        <taxon>Pentapetalae</taxon>
        <taxon>rosids</taxon>
        <taxon>fabids</taxon>
        <taxon>Fabales</taxon>
        <taxon>Fabaceae</taxon>
        <taxon>Papilionoideae</taxon>
        <taxon>50 kb inversion clade</taxon>
        <taxon>genistoids sensu lato</taxon>
        <taxon>core genistoids</taxon>
        <taxon>Crotalarieae</taxon>
        <taxon>Crotalaria</taxon>
    </lineage>
</organism>
<evidence type="ECO:0000256" key="1">
    <source>
        <dbReference type="SAM" id="MobiDB-lite"/>
    </source>
</evidence>
<feature type="compositionally biased region" description="Acidic residues" evidence="1">
    <location>
        <begin position="238"/>
        <end position="270"/>
    </location>
</feature>
<dbReference type="Proteomes" id="UP001372338">
    <property type="component" value="Unassembled WGS sequence"/>
</dbReference>
<evidence type="ECO:0000313" key="3">
    <source>
        <dbReference type="Proteomes" id="UP001372338"/>
    </source>
</evidence>
<reference evidence="2 3" key="1">
    <citation type="submission" date="2024-01" db="EMBL/GenBank/DDBJ databases">
        <title>The genomes of 5 underutilized Papilionoideae crops provide insights into root nodulation and disease resistanc.</title>
        <authorList>
            <person name="Yuan L."/>
        </authorList>
    </citation>
    <scope>NUCLEOTIDE SEQUENCE [LARGE SCALE GENOMIC DNA]</scope>
    <source>
        <strain evidence="2">ZHUSHIDOU_FW_LH</strain>
        <tissue evidence="2">Leaf</tissue>
    </source>
</reference>
<gene>
    <name evidence="2" type="ORF">RIF29_05417</name>
</gene>
<keyword evidence="3" id="KW-1185">Reference proteome</keyword>
<protein>
    <submittedName>
        <fullName evidence="2">Uncharacterized protein</fullName>
    </submittedName>
</protein>
<sequence length="270" mass="30890">MGDYALFGMADLDRNSNAGDNQRGDNIEDEIVDETEWTRIDSTDDFVNIDFKTLIFEDMMKFSFGNFELGYEFYNAYGGLRVSAHHRQNICKFIEQLERCWELMRYNELRADFKTLDSQPTFVTPFNHLEKSAAGIYTREDKVFVEIQELERSGVGTNETVHADVNMSGVNGPLMTGPESAGKHCSRCHARGHNVRRYPMVLGNSESDVIIEDDVDYTLFNDYEEEAESDMDGSSYVNEDDDDVDDSDDSYDGDEDNDNDDPYDAMDVME</sequence>
<name>A0AAN9J3H0_CROPI</name>
<dbReference type="AlphaFoldDB" id="A0AAN9J3H0"/>
<comment type="caution">
    <text evidence="2">The sequence shown here is derived from an EMBL/GenBank/DDBJ whole genome shotgun (WGS) entry which is preliminary data.</text>
</comment>
<accession>A0AAN9J3H0</accession>
<dbReference type="EMBL" id="JAYWIO010000001">
    <property type="protein sequence ID" value="KAK7290758.1"/>
    <property type="molecule type" value="Genomic_DNA"/>
</dbReference>